<dbReference type="InterPro" id="IPR049142">
    <property type="entry name" value="MS_channel_1st"/>
</dbReference>
<evidence type="ECO:0000256" key="5">
    <source>
        <dbReference type="ARBA" id="ARBA00022989"/>
    </source>
</evidence>
<comment type="caution">
    <text evidence="11">The sequence shown here is derived from an EMBL/GenBank/DDBJ whole genome shotgun (WGS) entry which is preliminary data.</text>
</comment>
<feature type="domain" description="Mechanosensitive ion channel MscS" evidence="8">
    <location>
        <begin position="137"/>
        <end position="199"/>
    </location>
</feature>
<accession>A0A560W800</accession>
<evidence type="ECO:0000313" key="11">
    <source>
        <dbReference type="EMBL" id="TWD13738.1"/>
    </source>
</evidence>
<feature type="domain" description="Mechanosensitive ion channel MscS C-terminal" evidence="9">
    <location>
        <begin position="209"/>
        <end position="292"/>
    </location>
</feature>
<feature type="transmembrane region" description="Helical" evidence="7">
    <location>
        <begin position="26"/>
        <end position="48"/>
    </location>
</feature>
<evidence type="ECO:0000256" key="2">
    <source>
        <dbReference type="ARBA" id="ARBA00008017"/>
    </source>
</evidence>
<keyword evidence="6 7" id="KW-0472">Membrane</keyword>
<dbReference type="RefSeq" id="WP_246074751.1">
    <property type="nucleotide sequence ID" value="NZ_BAAAYT010000002.1"/>
</dbReference>
<feature type="transmembrane region" description="Helical" evidence="7">
    <location>
        <begin position="119"/>
        <end position="138"/>
    </location>
</feature>
<evidence type="ECO:0000259" key="9">
    <source>
        <dbReference type="Pfam" id="PF21082"/>
    </source>
</evidence>
<keyword evidence="12" id="KW-1185">Reference proteome</keyword>
<dbReference type="PANTHER" id="PTHR30460">
    <property type="entry name" value="MODERATE CONDUCTANCE MECHANOSENSITIVE CHANNEL YBIO"/>
    <property type="match status" value="1"/>
</dbReference>
<keyword evidence="3" id="KW-1003">Cell membrane</keyword>
<dbReference type="Gene3D" id="3.30.70.100">
    <property type="match status" value="1"/>
</dbReference>
<dbReference type="SUPFAM" id="SSF82689">
    <property type="entry name" value="Mechanosensitive channel protein MscS (YggB), C-terminal domain"/>
    <property type="match status" value="1"/>
</dbReference>
<dbReference type="FunFam" id="2.30.30.60:FF:000001">
    <property type="entry name" value="MscS Mechanosensitive ion channel"/>
    <property type="match status" value="1"/>
</dbReference>
<dbReference type="GO" id="GO:0005886">
    <property type="term" value="C:plasma membrane"/>
    <property type="evidence" value="ECO:0007669"/>
    <property type="project" value="UniProtKB-SubCell"/>
</dbReference>
<dbReference type="InterPro" id="IPR049278">
    <property type="entry name" value="MS_channel_C"/>
</dbReference>
<dbReference type="AlphaFoldDB" id="A0A560W800"/>
<organism evidence="11 12">
    <name type="scientific">Marihabitans asiaticum</name>
    <dbReference type="NCBI Taxonomy" id="415218"/>
    <lineage>
        <taxon>Bacteria</taxon>
        <taxon>Bacillati</taxon>
        <taxon>Actinomycetota</taxon>
        <taxon>Actinomycetes</taxon>
        <taxon>Micrococcales</taxon>
        <taxon>Intrasporangiaceae</taxon>
        <taxon>Marihabitans</taxon>
    </lineage>
</organism>
<reference evidence="11 12" key="1">
    <citation type="submission" date="2019-06" db="EMBL/GenBank/DDBJ databases">
        <title>Sequencing the genomes of 1000 actinobacteria strains.</title>
        <authorList>
            <person name="Klenk H.-P."/>
        </authorList>
    </citation>
    <scope>NUCLEOTIDE SEQUENCE [LARGE SCALE GENOMIC DNA]</scope>
    <source>
        <strain evidence="11 12">DSM 18935</strain>
    </source>
</reference>
<dbReference type="InterPro" id="IPR045276">
    <property type="entry name" value="YbiO_bact"/>
</dbReference>
<evidence type="ECO:0000259" key="8">
    <source>
        <dbReference type="Pfam" id="PF00924"/>
    </source>
</evidence>
<dbReference type="Pfam" id="PF21082">
    <property type="entry name" value="MS_channel_3rd"/>
    <property type="match status" value="1"/>
</dbReference>
<dbReference type="InterPro" id="IPR023408">
    <property type="entry name" value="MscS_beta-dom_sf"/>
</dbReference>
<dbReference type="SUPFAM" id="SSF82861">
    <property type="entry name" value="Mechanosensitive channel protein MscS (YggB), transmembrane region"/>
    <property type="match status" value="1"/>
</dbReference>
<protein>
    <submittedName>
        <fullName evidence="11">Small conductance mechanosensitive channel</fullName>
    </submittedName>
</protein>
<comment type="similarity">
    <text evidence="2">Belongs to the MscS (TC 1.A.23) family.</text>
</comment>
<dbReference type="InterPro" id="IPR011014">
    <property type="entry name" value="MscS_channel_TM-2"/>
</dbReference>
<gene>
    <name evidence="11" type="ORF">FB557_2371</name>
</gene>
<proteinExistence type="inferred from homology"/>
<keyword evidence="5 7" id="KW-1133">Transmembrane helix</keyword>
<dbReference type="InterPro" id="IPR006685">
    <property type="entry name" value="MscS_channel_2nd"/>
</dbReference>
<feature type="transmembrane region" description="Helical" evidence="7">
    <location>
        <begin position="90"/>
        <end position="113"/>
    </location>
</feature>
<evidence type="ECO:0000313" key="12">
    <source>
        <dbReference type="Proteomes" id="UP000315628"/>
    </source>
</evidence>
<dbReference type="FunFam" id="1.10.287.1260:FF:000005">
    <property type="entry name" value="Mechanosensitive ion channel family protein"/>
    <property type="match status" value="1"/>
</dbReference>
<dbReference type="Gene3D" id="1.10.287.1260">
    <property type="match status" value="1"/>
</dbReference>
<dbReference type="Proteomes" id="UP000315628">
    <property type="component" value="Unassembled WGS sequence"/>
</dbReference>
<evidence type="ECO:0000256" key="4">
    <source>
        <dbReference type="ARBA" id="ARBA00022692"/>
    </source>
</evidence>
<dbReference type="SUPFAM" id="SSF50182">
    <property type="entry name" value="Sm-like ribonucleoproteins"/>
    <property type="match status" value="1"/>
</dbReference>
<keyword evidence="4 7" id="KW-0812">Transmembrane</keyword>
<dbReference type="Pfam" id="PF21088">
    <property type="entry name" value="MS_channel_1st"/>
    <property type="match status" value="1"/>
</dbReference>
<comment type="subcellular location">
    <subcellularLocation>
        <location evidence="1">Cell membrane</location>
        <topology evidence="1">Multi-pass membrane protein</topology>
    </subcellularLocation>
</comment>
<dbReference type="PANTHER" id="PTHR30460:SF0">
    <property type="entry name" value="MODERATE CONDUCTANCE MECHANOSENSITIVE CHANNEL YBIO"/>
    <property type="match status" value="1"/>
</dbReference>
<dbReference type="Gene3D" id="2.30.30.60">
    <property type="match status" value="1"/>
</dbReference>
<dbReference type="GO" id="GO:0008381">
    <property type="term" value="F:mechanosensitive monoatomic ion channel activity"/>
    <property type="evidence" value="ECO:0007669"/>
    <property type="project" value="InterPro"/>
</dbReference>
<sequence length="303" mass="32722">MVTPTPFALDLSFASLSVTTEQAWEWFAGVPAQILITLVAAFVARLVLHRAIRSFVDSTIARSEQGKPARKDKGGADQERHKQRALTIASLLRSIVTVVVALLALLTVMSLIGIPLGPLLASAGVGGVALGFGAQSLVKDFLSGVFMILEDQYGVGDIVDTGEAVGTVEEVSLRVTRLRDIEGVVWYVRNGEIVRVANKSQGWTTAMADIPFSYREDVDRVGRIIREAIAGMEDDPDWSSALLDPPQLLGVESITGGTVTMRLLARCAPNEHWGVQRELRRRVKEAFDDEGVAGPPFPPLPPA</sequence>
<dbReference type="InterPro" id="IPR011066">
    <property type="entry name" value="MscS_channel_C_sf"/>
</dbReference>
<dbReference type="InterPro" id="IPR010920">
    <property type="entry name" value="LSM_dom_sf"/>
</dbReference>
<evidence type="ECO:0000256" key="6">
    <source>
        <dbReference type="ARBA" id="ARBA00023136"/>
    </source>
</evidence>
<evidence type="ECO:0000259" key="10">
    <source>
        <dbReference type="Pfam" id="PF21088"/>
    </source>
</evidence>
<evidence type="ECO:0000256" key="7">
    <source>
        <dbReference type="SAM" id="Phobius"/>
    </source>
</evidence>
<dbReference type="Pfam" id="PF00924">
    <property type="entry name" value="MS_channel_2nd"/>
    <property type="match status" value="1"/>
</dbReference>
<dbReference type="EMBL" id="VIUW01000004">
    <property type="protein sequence ID" value="TWD13738.1"/>
    <property type="molecule type" value="Genomic_DNA"/>
</dbReference>
<evidence type="ECO:0000256" key="1">
    <source>
        <dbReference type="ARBA" id="ARBA00004651"/>
    </source>
</evidence>
<name>A0A560W800_9MICO</name>
<evidence type="ECO:0000256" key="3">
    <source>
        <dbReference type="ARBA" id="ARBA00022475"/>
    </source>
</evidence>
<feature type="domain" description="Mechanosensitive ion channel transmembrane helices 2/3" evidence="10">
    <location>
        <begin position="95"/>
        <end position="135"/>
    </location>
</feature>